<dbReference type="Pfam" id="PF13472">
    <property type="entry name" value="Lipase_GDSL_2"/>
    <property type="match status" value="1"/>
</dbReference>
<proteinExistence type="predicted"/>
<keyword evidence="1" id="KW-1133">Transmembrane helix</keyword>
<accession>A0AB38G4Q2</accession>
<evidence type="ECO:0000313" key="4">
    <source>
        <dbReference type="Proteomes" id="UP000248954"/>
    </source>
</evidence>
<dbReference type="PANTHER" id="PTHR30383:SF27">
    <property type="entry name" value="SPORE GERMINATION LIPASE LIPC"/>
    <property type="match status" value="1"/>
</dbReference>
<evidence type="ECO:0000256" key="1">
    <source>
        <dbReference type="SAM" id="Phobius"/>
    </source>
</evidence>
<evidence type="ECO:0000259" key="2">
    <source>
        <dbReference type="Pfam" id="PF13472"/>
    </source>
</evidence>
<sequence length="290" mass="33046">MLLRLWYAMNKKKNFLTGFAFFLASLLLFIAVFNILIPKSDQELTKKDFLAQKTKSFRYVAIGDSLTEGVGDTTNQGGFVPILSQSLTDTYHYQVSHDNYGVSGNTSNQILTRMKDKQDIQNSLAKADMMTLTVGGNDVMAVIRKHLTKLSVATFKKPAKSYQERLRQIIELARSENEDLPIYILGIYNPFYLNFPEMTEMQEIINDWNDATESVTKEYRHVYFVPINAQLYKGIDGQEGIVSTSGDQTTVINDALFSGDHFHPNNIGYQIMSDVTMEKINETKNEWNKD</sequence>
<organism evidence="3 4">
    <name type="scientific">Streptococcus lutetiensis</name>
    <dbReference type="NCBI Taxonomy" id="150055"/>
    <lineage>
        <taxon>Bacteria</taxon>
        <taxon>Bacillati</taxon>
        <taxon>Bacillota</taxon>
        <taxon>Bacilli</taxon>
        <taxon>Lactobacillales</taxon>
        <taxon>Streptococcaceae</taxon>
        <taxon>Streptococcus</taxon>
    </lineage>
</organism>
<evidence type="ECO:0000313" key="3">
    <source>
        <dbReference type="EMBL" id="SQF41801.1"/>
    </source>
</evidence>
<gene>
    <name evidence="3" type="ORF">NCTC8738_00573</name>
</gene>
<feature type="domain" description="SGNH hydrolase-type esterase" evidence="2">
    <location>
        <begin position="61"/>
        <end position="271"/>
    </location>
</feature>
<dbReference type="AlphaFoldDB" id="A0AB38G4Q2"/>
<dbReference type="GO" id="GO:0004622">
    <property type="term" value="F:phosphatidylcholine lysophospholipase activity"/>
    <property type="evidence" value="ECO:0007669"/>
    <property type="project" value="TreeGrafter"/>
</dbReference>
<dbReference type="PANTHER" id="PTHR30383">
    <property type="entry name" value="THIOESTERASE 1/PROTEASE 1/LYSOPHOSPHOLIPASE L1"/>
    <property type="match status" value="1"/>
</dbReference>
<name>A0AB38G4Q2_9STRE</name>
<dbReference type="Proteomes" id="UP000248954">
    <property type="component" value="Chromosome 1"/>
</dbReference>
<dbReference type="Gene3D" id="3.40.50.1110">
    <property type="entry name" value="SGNH hydrolase"/>
    <property type="match status" value="1"/>
</dbReference>
<protein>
    <submittedName>
        <fullName evidence="3">Lipase/acylhydrolase with GDSL-like motif</fullName>
    </submittedName>
</protein>
<dbReference type="CDD" id="cd04506">
    <property type="entry name" value="SGNH_hydrolase_YpmR_like"/>
    <property type="match status" value="1"/>
</dbReference>
<feature type="transmembrane region" description="Helical" evidence="1">
    <location>
        <begin position="15"/>
        <end position="37"/>
    </location>
</feature>
<reference evidence="3 4" key="1">
    <citation type="submission" date="2018-06" db="EMBL/GenBank/DDBJ databases">
        <authorList>
            <consortium name="Pathogen Informatics"/>
            <person name="Doyle S."/>
        </authorList>
    </citation>
    <scope>NUCLEOTIDE SEQUENCE [LARGE SCALE GENOMIC DNA]</scope>
    <source>
        <strain evidence="3 4">NCTC8738</strain>
    </source>
</reference>
<dbReference type="EMBL" id="LS483348">
    <property type="protein sequence ID" value="SQF41801.1"/>
    <property type="molecule type" value="Genomic_DNA"/>
</dbReference>
<dbReference type="InterPro" id="IPR051532">
    <property type="entry name" value="Ester_Hydrolysis_Enzymes"/>
</dbReference>
<dbReference type="InterPro" id="IPR013830">
    <property type="entry name" value="SGNH_hydro"/>
</dbReference>
<keyword evidence="1" id="KW-0472">Membrane</keyword>
<dbReference type="SUPFAM" id="SSF52266">
    <property type="entry name" value="SGNH hydrolase"/>
    <property type="match status" value="1"/>
</dbReference>
<keyword evidence="1" id="KW-0812">Transmembrane</keyword>
<dbReference type="InterPro" id="IPR036514">
    <property type="entry name" value="SGNH_hydro_sf"/>
</dbReference>